<dbReference type="RefSeq" id="WP_369312747.1">
    <property type="nucleotide sequence ID" value="NZ_JBEHZE010000001.1"/>
</dbReference>
<feature type="compositionally biased region" description="Basic and acidic residues" evidence="7">
    <location>
        <begin position="165"/>
        <end position="180"/>
    </location>
</feature>
<feature type="region of interest" description="Disordered" evidence="7">
    <location>
        <begin position="70"/>
        <end position="108"/>
    </location>
</feature>
<feature type="region of interest" description="Disordered" evidence="7">
    <location>
        <begin position="165"/>
        <end position="189"/>
    </location>
</feature>
<reference evidence="9 10" key="1">
    <citation type="submission" date="2024-05" db="EMBL/GenBank/DDBJ databases">
        <title>Three bacterial strains, DH-69, EH-24, and ECK-19 isolated from coastal sediments.</title>
        <authorList>
            <person name="Ye Y.-Q."/>
            <person name="Du Z.-J."/>
        </authorList>
    </citation>
    <scope>NUCLEOTIDE SEQUENCE [LARGE SCALE GENOMIC DNA]</scope>
    <source>
        <strain evidence="9 10">ECK-19</strain>
    </source>
</reference>
<accession>A0ABV3Z2R2</accession>
<comment type="caution">
    <text evidence="9">The sequence shown here is derived from an EMBL/GenBank/DDBJ whole genome shotgun (WGS) entry which is preliminary data.</text>
</comment>
<gene>
    <name evidence="9" type="primary">rmuC</name>
    <name evidence="9" type="ORF">ABFZ84_04565</name>
</gene>
<keyword evidence="8" id="KW-0472">Membrane</keyword>
<keyword evidence="8" id="KW-1133">Transmembrane helix</keyword>
<evidence type="ECO:0000256" key="2">
    <source>
        <dbReference type="ARBA" id="ARBA00009840"/>
    </source>
</evidence>
<dbReference type="EMBL" id="JBEHZE010000001">
    <property type="protein sequence ID" value="MEX6632813.1"/>
    <property type="molecule type" value="Genomic_DNA"/>
</dbReference>
<evidence type="ECO:0000256" key="8">
    <source>
        <dbReference type="SAM" id="Phobius"/>
    </source>
</evidence>
<dbReference type="Pfam" id="PF02646">
    <property type="entry name" value="RmuC"/>
    <property type="match status" value="1"/>
</dbReference>
<feature type="compositionally biased region" description="Low complexity" evidence="7">
    <location>
        <begin position="537"/>
        <end position="547"/>
    </location>
</feature>
<keyword evidence="4 6" id="KW-0175">Coiled coil</keyword>
<proteinExistence type="inferred from homology"/>
<protein>
    <recommendedName>
        <fullName evidence="3">DNA recombination protein RmuC homolog</fullName>
    </recommendedName>
</protein>
<dbReference type="InterPro" id="IPR003798">
    <property type="entry name" value="DNA_recombination_RmuC"/>
</dbReference>
<evidence type="ECO:0000256" key="1">
    <source>
        <dbReference type="ARBA" id="ARBA00003416"/>
    </source>
</evidence>
<evidence type="ECO:0000313" key="10">
    <source>
        <dbReference type="Proteomes" id="UP001560685"/>
    </source>
</evidence>
<keyword evidence="8" id="KW-0812">Transmembrane</keyword>
<comment type="similarity">
    <text evidence="2">Belongs to the RmuC family.</text>
</comment>
<organism evidence="9 10">
    <name type="scientific">Hyphococcus lacteus</name>
    <dbReference type="NCBI Taxonomy" id="3143536"/>
    <lineage>
        <taxon>Bacteria</taxon>
        <taxon>Pseudomonadati</taxon>
        <taxon>Pseudomonadota</taxon>
        <taxon>Alphaproteobacteria</taxon>
        <taxon>Parvularculales</taxon>
        <taxon>Parvularculaceae</taxon>
        <taxon>Hyphococcus</taxon>
    </lineage>
</organism>
<name>A0ABV3Z2R2_9PROT</name>
<feature type="transmembrane region" description="Helical" evidence="8">
    <location>
        <begin position="39"/>
        <end position="59"/>
    </location>
</feature>
<evidence type="ECO:0000256" key="4">
    <source>
        <dbReference type="ARBA" id="ARBA00023054"/>
    </source>
</evidence>
<feature type="coiled-coil region" evidence="6">
    <location>
        <begin position="198"/>
        <end position="239"/>
    </location>
</feature>
<feature type="compositionally biased region" description="Basic and acidic residues" evidence="7">
    <location>
        <begin position="551"/>
        <end position="579"/>
    </location>
</feature>
<dbReference type="PANTHER" id="PTHR30563:SF0">
    <property type="entry name" value="DNA RECOMBINATION PROTEIN RMUC"/>
    <property type="match status" value="1"/>
</dbReference>
<keyword evidence="5" id="KW-0233">DNA recombination</keyword>
<dbReference type="Proteomes" id="UP001560685">
    <property type="component" value="Unassembled WGS sequence"/>
</dbReference>
<comment type="function">
    <text evidence="1">Involved in DNA recombination.</text>
</comment>
<dbReference type="PANTHER" id="PTHR30563">
    <property type="entry name" value="DNA RECOMBINATION PROTEIN RMUC"/>
    <property type="match status" value="1"/>
</dbReference>
<keyword evidence="10" id="KW-1185">Reference proteome</keyword>
<evidence type="ECO:0000256" key="5">
    <source>
        <dbReference type="ARBA" id="ARBA00023172"/>
    </source>
</evidence>
<feature type="region of interest" description="Disordered" evidence="7">
    <location>
        <begin position="530"/>
        <end position="586"/>
    </location>
</feature>
<evidence type="ECO:0000256" key="7">
    <source>
        <dbReference type="SAM" id="MobiDB-lite"/>
    </source>
</evidence>
<evidence type="ECO:0000256" key="6">
    <source>
        <dbReference type="SAM" id="Coils"/>
    </source>
</evidence>
<evidence type="ECO:0000313" key="9">
    <source>
        <dbReference type="EMBL" id="MEX6632813.1"/>
    </source>
</evidence>
<sequence length="586" mass="64238">MQMRAPSVQSETDGLEGVVEVNDDAPSSIALLFDGPAPALWAGFGAFILVFVIGLMLIIRGRVAGAKPRARSDAQSRTFFEPAGEDADITFDGDPKPEPAEQWNDDRDSETEIVIEHNEPEPVVTKSKKSAFSGLFAKKPSPQDQDTTDNNADYMGDMVDEGFFPEEHEPSEPEIQKEENFEPTPEPESHPVMNAMALAESENRIAQIEETAKAALKRAEDAETLARDLRRANQDAEQVMTLGLRKTEAEMSDRADALIAMEKRLAALSDEFQDRINIAQTAAQEEAAQAEAQSSAAVSEDHFEEFANLMGEQFDALRNAVNTAIDRLSKRIEQMPSTGSAAQMPAFSGAVTSARIQLSDLLRDALPPQRYVLSHQLNSGRTADACITMPSVVAPIAIDARFPVEAFDAWQEARGRTNQGEKETELRRIVLRHIADAAEKLIEKGETADCAMMFIPSEHILSELHAHFSDLVQEGNRARIWMVAPTSLMATLHTISAVMGNTARAPVTAAHDDKKITEALTAINNRIAALETQQSETPAPAAAPTPKTTKRPVEYTHIYDNRLGVDPKPTEPSKQEPESKPPFPLR</sequence>
<evidence type="ECO:0000256" key="3">
    <source>
        <dbReference type="ARBA" id="ARBA00021840"/>
    </source>
</evidence>